<evidence type="ECO:0000256" key="6">
    <source>
        <dbReference type="SAM" id="MobiDB-lite"/>
    </source>
</evidence>
<dbReference type="GO" id="GO:0008236">
    <property type="term" value="F:serine-type peptidase activity"/>
    <property type="evidence" value="ECO:0007669"/>
    <property type="project" value="UniProtKB-KW"/>
</dbReference>
<dbReference type="OrthoDB" id="9808993at2"/>
<evidence type="ECO:0000313" key="10">
    <source>
        <dbReference type="Proteomes" id="UP000006851"/>
    </source>
</evidence>
<dbReference type="Pfam" id="PF17676">
    <property type="entry name" value="Peptidase_S66C"/>
    <property type="match status" value="1"/>
</dbReference>
<dbReference type="HOGENOM" id="CLU_505008_0_0_11"/>
<dbReference type="InterPro" id="IPR027461">
    <property type="entry name" value="Carboxypeptidase_A_C_sf"/>
</dbReference>
<name>F2N6Z6_CORGP</name>
<evidence type="ECO:0000259" key="8">
    <source>
        <dbReference type="Pfam" id="PF17676"/>
    </source>
</evidence>
<dbReference type="InterPro" id="IPR027478">
    <property type="entry name" value="LdcA_N"/>
</dbReference>
<evidence type="ECO:0000256" key="2">
    <source>
        <dbReference type="ARBA" id="ARBA00022645"/>
    </source>
</evidence>
<evidence type="ECO:0000313" key="9">
    <source>
        <dbReference type="EMBL" id="AEB06195.1"/>
    </source>
</evidence>
<dbReference type="KEGG" id="cgo:Corgl_0067"/>
<keyword evidence="2" id="KW-0121">Carboxypeptidase</keyword>
<feature type="domain" description="LD-carboxypeptidase N-terminal" evidence="7">
    <location>
        <begin position="15"/>
        <end position="132"/>
    </location>
</feature>
<keyword evidence="3" id="KW-0645">Protease</keyword>
<dbReference type="GO" id="GO:0006508">
    <property type="term" value="P:proteolysis"/>
    <property type="evidence" value="ECO:0007669"/>
    <property type="project" value="UniProtKB-KW"/>
</dbReference>
<evidence type="ECO:0000256" key="1">
    <source>
        <dbReference type="ARBA" id="ARBA00010233"/>
    </source>
</evidence>
<dbReference type="SUPFAM" id="SSF52317">
    <property type="entry name" value="Class I glutamine amidotransferase-like"/>
    <property type="match status" value="1"/>
</dbReference>
<dbReference type="InterPro" id="IPR029062">
    <property type="entry name" value="Class_I_gatase-like"/>
</dbReference>
<dbReference type="InterPro" id="IPR040921">
    <property type="entry name" value="Peptidase_S66C"/>
</dbReference>
<dbReference type="EMBL" id="CP002628">
    <property type="protein sequence ID" value="AEB06195.1"/>
    <property type="molecule type" value="Genomic_DNA"/>
</dbReference>
<dbReference type="PANTHER" id="PTHR30237">
    <property type="entry name" value="MURAMOYLTETRAPEPTIDE CARBOXYPEPTIDASE"/>
    <property type="match status" value="1"/>
</dbReference>
<protein>
    <submittedName>
        <fullName evidence="9">Peptidase U61 LD-carboxypeptidase A</fullName>
    </submittedName>
</protein>
<dbReference type="STRING" id="700015.Corgl_0067"/>
<dbReference type="Gene3D" id="3.50.30.60">
    <property type="entry name" value="LD-carboxypeptidase A C-terminal domain-like"/>
    <property type="match status" value="1"/>
</dbReference>
<dbReference type="GO" id="GO:0004180">
    <property type="term" value="F:carboxypeptidase activity"/>
    <property type="evidence" value="ECO:0007669"/>
    <property type="project" value="UniProtKB-KW"/>
</dbReference>
<dbReference type="InterPro" id="IPR003507">
    <property type="entry name" value="S66_fam"/>
</dbReference>
<dbReference type="Gene3D" id="3.40.50.10740">
    <property type="entry name" value="Class I glutamine amidotransferase-like"/>
    <property type="match status" value="1"/>
</dbReference>
<proteinExistence type="inferred from homology"/>
<dbReference type="Pfam" id="PF02016">
    <property type="entry name" value="Peptidase_S66"/>
    <property type="match status" value="1"/>
</dbReference>
<comment type="similarity">
    <text evidence="1">Belongs to the peptidase S66 family.</text>
</comment>
<evidence type="ECO:0000256" key="3">
    <source>
        <dbReference type="ARBA" id="ARBA00022670"/>
    </source>
</evidence>
<accession>F2N6Z6</accession>
<feature type="domain" description="LD-carboxypeptidase C-terminal" evidence="8">
    <location>
        <begin position="182"/>
        <end position="301"/>
    </location>
</feature>
<dbReference type="AlphaFoldDB" id="F2N6Z6"/>
<keyword evidence="10" id="KW-1185">Reference proteome</keyword>
<evidence type="ECO:0000256" key="5">
    <source>
        <dbReference type="ARBA" id="ARBA00022825"/>
    </source>
</evidence>
<dbReference type="SUPFAM" id="SSF141986">
    <property type="entry name" value="LD-carboxypeptidase A C-terminal domain-like"/>
    <property type="match status" value="1"/>
</dbReference>
<dbReference type="PANTHER" id="PTHR30237:SF2">
    <property type="entry name" value="MUREIN TETRAPEPTIDE CARBOXYPEPTIDASE"/>
    <property type="match status" value="1"/>
</dbReference>
<dbReference type="CDD" id="cd07025">
    <property type="entry name" value="Peptidase_S66"/>
    <property type="match status" value="1"/>
</dbReference>
<dbReference type="eggNOG" id="COG1619">
    <property type="taxonomic scope" value="Bacteria"/>
</dbReference>
<sequence>MEVTRPAMLCPGDTVGVVALGSPIYSKDAVRSSCAWWEERGFKVKLAEGLIKDGGYLAGSPKDRAKALNDMFADKDVHAVFSVRGGCGSAQIIPYLDFRAFNSNPKAFVGFSDNTSVHLAFAALSDVVTFHGPVFSYLREDTTEYTESHLFKAIAGVDPLGPVKPANPDAALCSLRSGVAEAPIIGGNLTLLCLSLGTPYEVDTRGHILFFEDTDCEPWMIINFLDQLQAAGKFDRVAGVVIGEPKNIEPGVCSAAFQQGESFLTVVRQFFRDAKFPVLYGLPLGHTKDMATIPLRVPARLDADSLTLEILEAGMTEKGSGRKRTTHETFKSRIYVSKAAELLEKAVRASLGEDAWEKICAAPIGDNAYEACRAMRKALHCNDMDWVPSAGEATDKPTCSNYENQFPETSKYEIKELKKWCAAKRKSGTNSRKATRDDHPQGYFECYLEKDCHHCKCSGENIYCYKNELDHILSYLIVKAFNAPIRDAKSRIGCNFKKTGIRLIWNELGLLPKLKVELNTTEQRDPDPDPENGTVSEHR</sequence>
<keyword evidence="4" id="KW-0378">Hydrolase</keyword>
<feature type="region of interest" description="Disordered" evidence="6">
    <location>
        <begin position="519"/>
        <end position="539"/>
    </location>
</feature>
<dbReference type="RefSeq" id="WP_013707938.1">
    <property type="nucleotide sequence ID" value="NC_015389.1"/>
</dbReference>
<organism evidence="9 10">
    <name type="scientific">Coriobacterium glomerans (strain ATCC 49209 / DSM 20642 / JCM 10262 / PW2)</name>
    <dbReference type="NCBI Taxonomy" id="700015"/>
    <lineage>
        <taxon>Bacteria</taxon>
        <taxon>Bacillati</taxon>
        <taxon>Actinomycetota</taxon>
        <taxon>Coriobacteriia</taxon>
        <taxon>Coriobacteriales</taxon>
        <taxon>Coriobacteriaceae</taxon>
        <taxon>Coriobacterium</taxon>
    </lineage>
</organism>
<dbReference type="InterPro" id="IPR040449">
    <property type="entry name" value="Peptidase_S66_N"/>
</dbReference>
<keyword evidence="5" id="KW-0720">Serine protease</keyword>
<reference evidence="10" key="1">
    <citation type="journal article" date="2013" name="Stand. Genomic Sci.">
        <title>Complete genome sequence of Coriobacterium glomerans type strain (PW2(T)) from the midgut of Pyrrhocoris apterus L. (red soldier bug).</title>
        <authorList>
            <person name="Stackebrandt E."/>
            <person name="Zeytun A."/>
            <person name="Lapidus A."/>
            <person name="Nolan M."/>
            <person name="Lucas S."/>
            <person name="Hammon N."/>
            <person name="Deshpande S."/>
            <person name="Cheng J.F."/>
            <person name="Tapia R."/>
            <person name="Goodwin L.A."/>
            <person name="Pitluck S."/>
            <person name="Liolios K."/>
            <person name="Pagani I."/>
            <person name="Ivanova N."/>
            <person name="Mavromatis K."/>
            <person name="Mikhailova N."/>
            <person name="Huntemann M."/>
            <person name="Pati A."/>
            <person name="Chen A."/>
            <person name="Palaniappan K."/>
            <person name="Chang Y.J."/>
            <person name="Land M."/>
            <person name="Hauser L."/>
            <person name="Rohde M."/>
            <person name="Pukall R."/>
            <person name="Goker M."/>
            <person name="Detter J.C."/>
            <person name="Woyke T."/>
            <person name="Bristow J."/>
            <person name="Eisen J.A."/>
            <person name="Markowitz V."/>
            <person name="Hugenholtz P."/>
            <person name="Kyrpides N.C."/>
            <person name="Klenk H.P."/>
        </authorList>
    </citation>
    <scope>NUCLEOTIDE SEQUENCE</scope>
    <source>
        <strain evidence="10">ATCC 49209 / DSM 20642 / JCM 10262 / PW2</strain>
    </source>
</reference>
<gene>
    <name evidence="9" type="ordered locus">Corgl_0067</name>
</gene>
<dbReference type="Proteomes" id="UP000006851">
    <property type="component" value="Chromosome"/>
</dbReference>
<evidence type="ECO:0000259" key="7">
    <source>
        <dbReference type="Pfam" id="PF02016"/>
    </source>
</evidence>
<evidence type="ECO:0000256" key="4">
    <source>
        <dbReference type="ARBA" id="ARBA00022801"/>
    </source>
</evidence>